<keyword evidence="3" id="KW-1185">Reference proteome</keyword>
<sequence>MPAILPTMPTLNPSVPRLPTLSQIRETFEEDAVLFSLTITIEDDNSWTITMPQVSWPRLPNGKPVSVPELPEYTKTHDWLKYFFCFCSLKDGYNRHIKLVTPREGNFVDEVVLACNNFVSRNGRRVSGCNFFFRADTLWLRNPQQPTATYPLKGGRYLSRPQRGLRVVKKRDPSPILPPLPTAPLPFHIPAALSLPSTPSSSQLKGDPDEDDRKPNISTFRYGLQEITPGFVNDSLRLWSPPPPEMALQRIEDMPVPLKTYCEGVVLRLMCETSSGVGYNELVRILGRCSDCGLVMIIPLLEIHKCDIPPSSTPLSSAHTSPSSSQSFATAASFPPSASAAPSLTAGLPKGTASPTNVCSHVSKDLKPEVLLGEGSENSPFELID</sequence>
<feature type="compositionally biased region" description="Low complexity" evidence="1">
    <location>
        <begin position="312"/>
        <end position="346"/>
    </location>
</feature>
<evidence type="ECO:0000313" key="3">
    <source>
        <dbReference type="Proteomes" id="UP000292702"/>
    </source>
</evidence>
<name>A0A4R0RN00_9APHY</name>
<accession>A0A4R0RN00</accession>
<feature type="region of interest" description="Disordered" evidence="1">
    <location>
        <begin position="197"/>
        <end position="216"/>
    </location>
</feature>
<dbReference type="OrthoDB" id="2757264at2759"/>
<reference evidence="2 3" key="1">
    <citation type="submission" date="2018-11" db="EMBL/GenBank/DDBJ databases">
        <title>Genome assembly of Steccherinum ochraceum LE-BIN_3174, the white-rot fungus of the Steccherinaceae family (The Residual Polyporoid clade, Polyporales, Basidiomycota).</title>
        <authorList>
            <person name="Fedorova T.V."/>
            <person name="Glazunova O.A."/>
            <person name="Landesman E.O."/>
            <person name="Moiseenko K.V."/>
            <person name="Psurtseva N.V."/>
            <person name="Savinova O.S."/>
            <person name="Shakhova N.V."/>
            <person name="Tyazhelova T.V."/>
            <person name="Vasina D.V."/>
        </authorList>
    </citation>
    <scope>NUCLEOTIDE SEQUENCE [LARGE SCALE GENOMIC DNA]</scope>
    <source>
        <strain evidence="2 3">LE-BIN_3174</strain>
    </source>
</reference>
<dbReference type="Proteomes" id="UP000292702">
    <property type="component" value="Unassembled WGS sequence"/>
</dbReference>
<evidence type="ECO:0000256" key="1">
    <source>
        <dbReference type="SAM" id="MobiDB-lite"/>
    </source>
</evidence>
<organism evidence="2 3">
    <name type="scientific">Steccherinum ochraceum</name>
    <dbReference type="NCBI Taxonomy" id="92696"/>
    <lineage>
        <taxon>Eukaryota</taxon>
        <taxon>Fungi</taxon>
        <taxon>Dikarya</taxon>
        <taxon>Basidiomycota</taxon>
        <taxon>Agaricomycotina</taxon>
        <taxon>Agaricomycetes</taxon>
        <taxon>Polyporales</taxon>
        <taxon>Steccherinaceae</taxon>
        <taxon>Steccherinum</taxon>
    </lineage>
</organism>
<gene>
    <name evidence="2" type="ORF">EIP91_001146</name>
</gene>
<proteinExistence type="predicted"/>
<feature type="region of interest" description="Disordered" evidence="1">
    <location>
        <begin position="312"/>
        <end position="360"/>
    </location>
</feature>
<comment type="caution">
    <text evidence="2">The sequence shown here is derived from an EMBL/GenBank/DDBJ whole genome shotgun (WGS) entry which is preliminary data.</text>
</comment>
<protein>
    <submittedName>
        <fullName evidence="2">Uncharacterized protein</fullName>
    </submittedName>
</protein>
<dbReference type="AlphaFoldDB" id="A0A4R0RN00"/>
<evidence type="ECO:0000313" key="2">
    <source>
        <dbReference type="EMBL" id="TCD66589.1"/>
    </source>
</evidence>
<dbReference type="EMBL" id="RWJN01000129">
    <property type="protein sequence ID" value="TCD66589.1"/>
    <property type="molecule type" value="Genomic_DNA"/>
</dbReference>